<dbReference type="GO" id="GO:0005886">
    <property type="term" value="C:plasma membrane"/>
    <property type="evidence" value="ECO:0007669"/>
    <property type="project" value="InterPro"/>
</dbReference>
<feature type="transmembrane region" description="Helical" evidence="1">
    <location>
        <begin position="281"/>
        <end position="302"/>
    </location>
</feature>
<keyword evidence="1" id="KW-0812">Transmembrane</keyword>
<dbReference type="AlphaFoldDB" id="A0A1H7WVC8"/>
<accession>A0A1H7WVC8</accession>
<feature type="transmembrane region" description="Helical" evidence="1">
    <location>
        <begin position="92"/>
        <end position="112"/>
    </location>
</feature>
<feature type="transmembrane region" description="Helical" evidence="1">
    <location>
        <begin position="59"/>
        <end position="80"/>
    </location>
</feature>
<proteinExistence type="predicted"/>
<gene>
    <name evidence="2" type="ORF">SAMN04489760_10838</name>
</gene>
<feature type="transmembrane region" description="Helical" evidence="1">
    <location>
        <begin position="240"/>
        <end position="260"/>
    </location>
</feature>
<feature type="transmembrane region" description="Helical" evidence="1">
    <location>
        <begin position="322"/>
        <end position="340"/>
    </location>
</feature>
<evidence type="ECO:0000256" key="1">
    <source>
        <dbReference type="SAM" id="Phobius"/>
    </source>
</evidence>
<dbReference type="RefSeq" id="WP_093883043.1">
    <property type="nucleotide sequence ID" value="NZ_FOBS01000008.1"/>
</dbReference>
<dbReference type="GO" id="GO:0008961">
    <property type="term" value="F:phosphatidylglycerol-prolipoprotein diacylglyceryl transferase activity"/>
    <property type="evidence" value="ECO:0007669"/>
    <property type="project" value="InterPro"/>
</dbReference>
<feature type="transmembrane region" description="Helical" evidence="1">
    <location>
        <begin position="7"/>
        <end position="29"/>
    </location>
</feature>
<keyword evidence="1" id="KW-1133">Transmembrane helix</keyword>
<dbReference type="InterPro" id="IPR001640">
    <property type="entry name" value="Lgt"/>
</dbReference>
<keyword evidence="3" id="KW-1185">Reference proteome</keyword>
<protein>
    <submittedName>
        <fullName evidence="2">Prolipoprotein diacylglyceryl transferase</fullName>
    </submittedName>
</protein>
<evidence type="ECO:0000313" key="2">
    <source>
        <dbReference type="EMBL" id="SEM25492.1"/>
    </source>
</evidence>
<dbReference type="Pfam" id="PF01790">
    <property type="entry name" value="LGT"/>
    <property type="match status" value="1"/>
</dbReference>
<dbReference type="STRING" id="43775.SAMN04489760_10838"/>
<dbReference type="OrthoDB" id="5386948at2"/>
<keyword evidence="2" id="KW-0808">Transferase</keyword>
<dbReference type="GO" id="GO:0042158">
    <property type="term" value="P:lipoprotein biosynthetic process"/>
    <property type="evidence" value="ECO:0007669"/>
    <property type="project" value="InterPro"/>
</dbReference>
<organism evidence="2 3">
    <name type="scientific">Syntrophus gentianae</name>
    <dbReference type="NCBI Taxonomy" id="43775"/>
    <lineage>
        <taxon>Bacteria</taxon>
        <taxon>Pseudomonadati</taxon>
        <taxon>Thermodesulfobacteriota</taxon>
        <taxon>Syntrophia</taxon>
        <taxon>Syntrophales</taxon>
        <taxon>Syntrophaceae</taxon>
        <taxon>Syntrophus</taxon>
    </lineage>
</organism>
<evidence type="ECO:0000313" key="3">
    <source>
        <dbReference type="Proteomes" id="UP000198744"/>
    </source>
</evidence>
<feature type="transmembrane region" description="Helical" evidence="1">
    <location>
        <begin position="118"/>
        <end position="137"/>
    </location>
</feature>
<dbReference type="EMBL" id="FOBS01000008">
    <property type="protein sequence ID" value="SEM25492.1"/>
    <property type="molecule type" value="Genomic_DNA"/>
</dbReference>
<keyword evidence="1" id="KW-0472">Membrane</keyword>
<dbReference type="Proteomes" id="UP000198744">
    <property type="component" value="Unassembled WGS sequence"/>
</dbReference>
<sequence length="358" mass="39670">MDILSITFNYSILFVFLIGLFQSLFYPWAFRNLPKENWQVMACVPGKTGETGARDGINYTWYGFFLATAYVYGVFLFLLLMGSLVATKAASLTLIVLVLIICTPLSSILARGVEGKRFTLTVGGATFAGLLLAPWLIQFLNEMPYNFLNYRFPILPTMTAMAIAHIAGEGMGRLACISFGCCYGKPVRSLPPLLGKLIGPFSVVFSGKTKKISYAHGLDGHPVVPVQAMTAVLYSATSLLGIWLFLNQVYAAAFVIVIGVSQGWRILSEFLRADYRGERIFSVYQMMSLAALPYAIFLLFFFPQAPKGASGIELGFKSIWSPEMILFLQGLWSIIFFYTGKSRVTAAKILLYVVKNRI</sequence>
<keyword evidence="2" id="KW-0449">Lipoprotein</keyword>
<name>A0A1H7WVC8_9BACT</name>
<reference evidence="2 3" key="1">
    <citation type="submission" date="2016-10" db="EMBL/GenBank/DDBJ databases">
        <authorList>
            <person name="de Groot N.N."/>
        </authorList>
    </citation>
    <scope>NUCLEOTIDE SEQUENCE [LARGE SCALE GENOMIC DNA]</scope>
    <source>
        <strain evidence="2 3">DSM 8423</strain>
    </source>
</reference>
<feature type="transmembrane region" description="Helical" evidence="1">
    <location>
        <begin position="149"/>
        <end position="168"/>
    </location>
</feature>